<keyword evidence="2 3" id="KW-0040">ANK repeat</keyword>
<dbReference type="Gene3D" id="1.25.40.20">
    <property type="entry name" value="Ankyrin repeat-containing domain"/>
    <property type="match status" value="1"/>
</dbReference>
<dbReference type="SMART" id="SM00248">
    <property type="entry name" value="ANK"/>
    <property type="match status" value="3"/>
</dbReference>
<name>A0A9W7L7X2_9STRA</name>
<dbReference type="EMBL" id="BRYA01000066">
    <property type="protein sequence ID" value="GMI36538.1"/>
    <property type="molecule type" value="Genomic_DNA"/>
</dbReference>
<dbReference type="Gene3D" id="2.30.30.140">
    <property type="match status" value="1"/>
</dbReference>
<evidence type="ECO:0000256" key="2">
    <source>
        <dbReference type="ARBA" id="ARBA00023043"/>
    </source>
</evidence>
<protein>
    <recommendedName>
        <fullName evidence="5">Tudor domain-containing protein</fullName>
    </recommendedName>
</protein>
<reference evidence="7" key="1">
    <citation type="journal article" date="2023" name="Commun. Biol.">
        <title>Genome analysis of Parmales, the sister group of diatoms, reveals the evolutionary specialization of diatoms from phago-mixotrophs to photoautotrophs.</title>
        <authorList>
            <person name="Ban H."/>
            <person name="Sato S."/>
            <person name="Yoshikawa S."/>
            <person name="Yamada K."/>
            <person name="Nakamura Y."/>
            <person name="Ichinomiya M."/>
            <person name="Sato N."/>
            <person name="Blanc-Mathieu R."/>
            <person name="Endo H."/>
            <person name="Kuwata A."/>
            <person name="Ogata H."/>
        </authorList>
    </citation>
    <scope>NUCLEOTIDE SEQUENCE [LARGE SCALE GENOMIC DNA]</scope>
</reference>
<evidence type="ECO:0000256" key="4">
    <source>
        <dbReference type="SAM" id="MobiDB-lite"/>
    </source>
</evidence>
<proteinExistence type="predicted"/>
<dbReference type="InterPro" id="IPR002110">
    <property type="entry name" value="Ankyrin_rpt"/>
</dbReference>
<accession>A0A9W7L7X2</accession>
<dbReference type="Proteomes" id="UP001165065">
    <property type="component" value="Unassembled WGS sequence"/>
</dbReference>
<evidence type="ECO:0000313" key="6">
    <source>
        <dbReference type="EMBL" id="GMI36538.1"/>
    </source>
</evidence>
<evidence type="ECO:0000256" key="1">
    <source>
        <dbReference type="ARBA" id="ARBA00022737"/>
    </source>
</evidence>
<keyword evidence="7" id="KW-1185">Reference proteome</keyword>
<dbReference type="PROSITE" id="PS50297">
    <property type="entry name" value="ANK_REP_REGION"/>
    <property type="match status" value="1"/>
</dbReference>
<dbReference type="AlphaFoldDB" id="A0A9W7L7X2"/>
<keyword evidence="1" id="KW-0677">Repeat</keyword>
<dbReference type="CDD" id="cd04508">
    <property type="entry name" value="Tudor_SF"/>
    <property type="match status" value="1"/>
</dbReference>
<dbReference type="SMART" id="SM00333">
    <property type="entry name" value="TUDOR"/>
    <property type="match status" value="1"/>
</dbReference>
<dbReference type="OrthoDB" id="539213at2759"/>
<comment type="caution">
    <text evidence="6">The sequence shown here is derived from an EMBL/GenBank/DDBJ whole genome shotgun (WGS) entry which is preliminary data.</text>
</comment>
<dbReference type="InterPro" id="IPR036770">
    <property type="entry name" value="Ankyrin_rpt-contain_sf"/>
</dbReference>
<dbReference type="Pfam" id="PF00023">
    <property type="entry name" value="Ank"/>
    <property type="match status" value="1"/>
</dbReference>
<evidence type="ECO:0000259" key="5">
    <source>
        <dbReference type="SMART" id="SM00333"/>
    </source>
</evidence>
<feature type="compositionally biased region" description="Acidic residues" evidence="4">
    <location>
        <begin position="308"/>
        <end position="328"/>
    </location>
</feature>
<sequence>MSSPRRQSFTGRPPTLTPEEEAEEERKAMERGRLRRQPTFKNEVKGKLDLEGMGLGDFMKNREFGRAKLLKCLKENDHEWTHLLFGEAKKKNIKWIHDTFYGQTAWCIACSYGSTRCLKEMVKFSHIDNTTKTSYGQSPLFQAVNGNQLETLTWLLQRKDVEGKELVNIPKYDINDPTGDGRTPLWQAGFKGNVDICKLLIEHGANILKLSTPSKNEHFSSKRIRADDICLLLPHMERVKIVKVGDGEDIHTIRVGDTVDAKYNGGEKFYKATVVKVNSNHTYDLEYYDGAKEEGVEKKLMHKILPEDYVEPEAVEDSSEEEEEEETKEEAKGGENAPPPPLQITDGGEEGTKEGKVPPPAITVDGETPDLAPLQITDGKEGEEVVGEGTIVPAGEVPAGDIPVGAIVPAGGKEQSQKKKKKKYKKVTIRFVHDLHEEETTTEHLQPTAWLGTLPSEAAKAHRHEEAAKYLLEMEDKARKAARKKFRAVQALAIGMFAGRDEKKYEGMV</sequence>
<dbReference type="SUPFAM" id="SSF48403">
    <property type="entry name" value="Ankyrin repeat"/>
    <property type="match status" value="1"/>
</dbReference>
<gene>
    <name evidence="6" type="ORF">TrCOL_g1963</name>
</gene>
<feature type="region of interest" description="Disordered" evidence="4">
    <location>
        <begin position="1"/>
        <end position="40"/>
    </location>
</feature>
<dbReference type="InterPro" id="IPR002999">
    <property type="entry name" value="Tudor"/>
</dbReference>
<dbReference type="PROSITE" id="PS50088">
    <property type="entry name" value="ANK_REPEAT"/>
    <property type="match status" value="1"/>
</dbReference>
<evidence type="ECO:0000313" key="7">
    <source>
        <dbReference type="Proteomes" id="UP001165065"/>
    </source>
</evidence>
<feature type="domain" description="Tudor" evidence="5">
    <location>
        <begin position="251"/>
        <end position="309"/>
    </location>
</feature>
<dbReference type="Pfam" id="PF12796">
    <property type="entry name" value="Ank_2"/>
    <property type="match status" value="1"/>
</dbReference>
<evidence type="ECO:0000256" key="3">
    <source>
        <dbReference type="PROSITE-ProRule" id="PRU00023"/>
    </source>
</evidence>
<dbReference type="PANTHER" id="PTHR24171">
    <property type="entry name" value="ANKYRIN REPEAT DOMAIN-CONTAINING PROTEIN 39-RELATED"/>
    <property type="match status" value="1"/>
</dbReference>
<organism evidence="6 7">
    <name type="scientific">Triparma columacea</name>
    <dbReference type="NCBI Taxonomy" id="722753"/>
    <lineage>
        <taxon>Eukaryota</taxon>
        <taxon>Sar</taxon>
        <taxon>Stramenopiles</taxon>
        <taxon>Ochrophyta</taxon>
        <taxon>Bolidophyceae</taxon>
        <taxon>Parmales</taxon>
        <taxon>Triparmaceae</taxon>
        <taxon>Triparma</taxon>
    </lineage>
</organism>
<feature type="region of interest" description="Disordered" evidence="4">
    <location>
        <begin position="303"/>
        <end position="374"/>
    </location>
</feature>
<feature type="repeat" description="ANK" evidence="3">
    <location>
        <begin position="180"/>
        <end position="212"/>
    </location>
</feature>
<feature type="compositionally biased region" description="Polar residues" evidence="4">
    <location>
        <begin position="1"/>
        <end position="10"/>
    </location>
</feature>
<dbReference type="PANTHER" id="PTHR24171:SF9">
    <property type="entry name" value="ANKYRIN REPEAT DOMAIN-CONTAINING PROTEIN 39"/>
    <property type="match status" value="1"/>
</dbReference>